<feature type="compositionally biased region" description="Basic and acidic residues" evidence="1">
    <location>
        <begin position="333"/>
        <end position="349"/>
    </location>
</feature>
<reference evidence="2 3" key="1">
    <citation type="submission" date="2017-07" db="EMBL/GenBank/DDBJ databases">
        <title>Complete genome sequence of Actinoalloteichus hoggarensis DSM 45943, type strain of Actinoalloteichus hoggarensis.</title>
        <authorList>
            <person name="Ruckert C."/>
            <person name="Nouioui I."/>
            <person name="Willmese J."/>
            <person name="van Wezel G."/>
            <person name="Klenk H.-P."/>
            <person name="Kalinowski J."/>
            <person name="Zotchev S.B."/>
        </authorList>
    </citation>
    <scope>NUCLEOTIDE SEQUENCE [LARGE SCALE GENOMIC DNA]</scope>
    <source>
        <strain evidence="2 3">DSM 45943</strain>
    </source>
</reference>
<feature type="compositionally biased region" description="Basic and acidic residues" evidence="1">
    <location>
        <begin position="286"/>
        <end position="312"/>
    </location>
</feature>
<evidence type="ECO:0000313" key="2">
    <source>
        <dbReference type="EMBL" id="ASO18130.1"/>
    </source>
</evidence>
<feature type="compositionally biased region" description="Basic and acidic residues" evidence="1">
    <location>
        <begin position="124"/>
        <end position="143"/>
    </location>
</feature>
<feature type="compositionally biased region" description="Polar residues" evidence="1">
    <location>
        <begin position="154"/>
        <end position="165"/>
    </location>
</feature>
<name>A0A221VX48_9PSEU</name>
<accession>A0A221VX48</accession>
<keyword evidence="3" id="KW-1185">Reference proteome</keyword>
<organism evidence="2 3">
    <name type="scientific">Actinoalloteichus hoggarensis</name>
    <dbReference type="NCBI Taxonomy" id="1470176"/>
    <lineage>
        <taxon>Bacteria</taxon>
        <taxon>Bacillati</taxon>
        <taxon>Actinomycetota</taxon>
        <taxon>Actinomycetes</taxon>
        <taxon>Pseudonocardiales</taxon>
        <taxon>Pseudonocardiaceae</taxon>
        <taxon>Actinoalloteichus</taxon>
    </lineage>
</organism>
<feature type="region of interest" description="Disordered" evidence="1">
    <location>
        <begin position="56"/>
        <end position="362"/>
    </location>
</feature>
<dbReference type="Proteomes" id="UP000204221">
    <property type="component" value="Chromosome"/>
</dbReference>
<evidence type="ECO:0000256" key="1">
    <source>
        <dbReference type="SAM" id="MobiDB-lite"/>
    </source>
</evidence>
<feature type="compositionally biased region" description="Basic and acidic residues" evidence="1">
    <location>
        <begin position="205"/>
        <end position="216"/>
    </location>
</feature>
<dbReference type="KEGG" id="ahg:AHOG_02330"/>
<evidence type="ECO:0000313" key="3">
    <source>
        <dbReference type="Proteomes" id="UP000204221"/>
    </source>
</evidence>
<feature type="compositionally biased region" description="Basic and acidic residues" evidence="1">
    <location>
        <begin position="249"/>
        <end position="262"/>
    </location>
</feature>
<feature type="compositionally biased region" description="Low complexity" evidence="1">
    <location>
        <begin position="56"/>
        <end position="69"/>
    </location>
</feature>
<dbReference type="AlphaFoldDB" id="A0A221VX48"/>
<proteinExistence type="predicted"/>
<dbReference type="EMBL" id="CP022521">
    <property type="protein sequence ID" value="ASO18130.1"/>
    <property type="molecule type" value="Genomic_DNA"/>
</dbReference>
<protein>
    <submittedName>
        <fullName evidence="2">Uncharacterized protein</fullName>
    </submittedName>
</protein>
<gene>
    <name evidence="2" type="ORF">AHOG_02330</name>
</gene>
<sequence length="362" mass="40038">MTALADSPILIGLALGSMLFGPHRKNWKEAHRGLREYGSPWNTAIRHAESVVKPAPAAGAGPARRPLGGQVVPACPPRSTRGRTTQPPLFPRTLLGRARPFHRPGDATSHSTILGPRRRTRPHRHEDHLDPHRPASAGPERHTATRPPRHTPTVSPGRTTRTTQGRAPRDRATQDQAIRDQAAQGRIPLDRIPSPPPSVLPISPRRVDRGRWRSVRDPGTAARPWSTSAVPHRRTADSGTSTGTGRHRPAPERPAVRSDLRYRVRRAVTTRQGVGEPTPSIPESLSLERRPRREPSVPADRDRSAPARRSDRPSLLGGDLRHDRQQVFGQHLVQEHRGDAVASIKDDRRRHSGTRKAAQPEQ</sequence>